<dbReference type="PANTHER" id="PTHR10357">
    <property type="entry name" value="ALPHA-AMYLASE FAMILY MEMBER"/>
    <property type="match status" value="1"/>
</dbReference>
<comment type="cofactor">
    <cofactor evidence="1">
        <name>Ca(2+)</name>
        <dbReference type="ChEBI" id="CHEBI:29108"/>
    </cofactor>
</comment>
<evidence type="ECO:0000256" key="7">
    <source>
        <dbReference type="SAM" id="SignalP"/>
    </source>
</evidence>
<feature type="chain" id="PRO_5039559884" evidence="7">
    <location>
        <begin position="20"/>
        <end position="754"/>
    </location>
</feature>
<evidence type="ECO:0000256" key="4">
    <source>
        <dbReference type="ARBA" id="ARBA00022729"/>
    </source>
</evidence>
<feature type="domain" description="CBM20" evidence="8">
    <location>
        <begin position="648"/>
        <end position="753"/>
    </location>
</feature>
<dbReference type="Pfam" id="PF00686">
    <property type="entry name" value="CBM_20"/>
    <property type="match status" value="1"/>
</dbReference>
<evidence type="ECO:0000313" key="10">
    <source>
        <dbReference type="Proteomes" id="UP000247523"/>
    </source>
</evidence>
<dbReference type="GO" id="GO:0005975">
    <property type="term" value="P:carbohydrate metabolic process"/>
    <property type="evidence" value="ECO:0007669"/>
    <property type="project" value="InterPro"/>
</dbReference>
<dbReference type="InterPro" id="IPR002909">
    <property type="entry name" value="IPT_dom"/>
</dbReference>
<reference evidence="9 10" key="1">
    <citation type="submission" date="2018-05" db="EMBL/GenBank/DDBJ databases">
        <title>Genomic Encyclopedia of Type Strains, Phase IV (KMG-IV): sequencing the most valuable type-strain genomes for metagenomic binning, comparative biology and taxonomic classification.</title>
        <authorList>
            <person name="Goeker M."/>
        </authorList>
    </citation>
    <scope>NUCLEOTIDE SEQUENCE [LARGE SCALE GENOMIC DNA]</scope>
    <source>
        <strain evidence="9 10">DSM 28816</strain>
    </source>
</reference>
<dbReference type="Pfam" id="PF02806">
    <property type="entry name" value="Alpha-amylase_C"/>
    <property type="match status" value="1"/>
</dbReference>
<dbReference type="SMART" id="SM00632">
    <property type="entry name" value="Aamy_C"/>
    <property type="match status" value="1"/>
</dbReference>
<dbReference type="Gene3D" id="2.60.40.10">
    <property type="entry name" value="Immunoglobulins"/>
    <property type="match status" value="2"/>
</dbReference>
<keyword evidence="5" id="KW-0106">Calcium</keyword>
<proteinExistence type="inferred from homology"/>
<dbReference type="InterPro" id="IPR006047">
    <property type="entry name" value="GH13_cat_dom"/>
</dbReference>
<evidence type="ECO:0000256" key="1">
    <source>
        <dbReference type="ARBA" id="ARBA00001913"/>
    </source>
</evidence>
<dbReference type="InterPro" id="IPR013784">
    <property type="entry name" value="Carb-bd-like_fold"/>
</dbReference>
<dbReference type="SMART" id="SM01065">
    <property type="entry name" value="CBM_2"/>
    <property type="match status" value="1"/>
</dbReference>
<dbReference type="InterPro" id="IPR006048">
    <property type="entry name" value="A-amylase/branching_C"/>
</dbReference>
<dbReference type="SUPFAM" id="SSF49452">
    <property type="entry name" value="Starch-binding domain-like"/>
    <property type="match status" value="1"/>
</dbReference>
<dbReference type="Pfam" id="PF00128">
    <property type="entry name" value="Alpha-amylase"/>
    <property type="match status" value="1"/>
</dbReference>
<dbReference type="GO" id="GO:2001070">
    <property type="term" value="F:starch binding"/>
    <property type="evidence" value="ECO:0007669"/>
    <property type="project" value="InterPro"/>
</dbReference>
<keyword evidence="9" id="KW-0326">Glycosidase</keyword>
<comment type="similarity">
    <text evidence="2 6">Belongs to the glycosyl hydrolase 13 family.</text>
</comment>
<dbReference type="AlphaFoldDB" id="A0A318EMW5"/>
<dbReference type="GO" id="GO:0004556">
    <property type="term" value="F:alpha-amylase activity"/>
    <property type="evidence" value="ECO:0007669"/>
    <property type="project" value="InterPro"/>
</dbReference>
<dbReference type="InterPro" id="IPR013780">
    <property type="entry name" value="Glyco_hydro_b"/>
</dbReference>
<evidence type="ECO:0000256" key="2">
    <source>
        <dbReference type="ARBA" id="ARBA00008061"/>
    </source>
</evidence>
<dbReference type="InterPro" id="IPR014756">
    <property type="entry name" value="Ig_E-set"/>
</dbReference>
<dbReference type="SUPFAM" id="SSF81296">
    <property type="entry name" value="E set domains"/>
    <property type="match status" value="1"/>
</dbReference>
<dbReference type="SUPFAM" id="SSF51445">
    <property type="entry name" value="(Trans)glycosidases"/>
    <property type="match status" value="1"/>
</dbReference>
<evidence type="ECO:0000259" key="8">
    <source>
        <dbReference type="PROSITE" id="PS51166"/>
    </source>
</evidence>
<dbReference type="PANTHER" id="PTHR10357:SF215">
    <property type="entry name" value="ALPHA-AMYLASE 1"/>
    <property type="match status" value="1"/>
</dbReference>
<accession>A0A318EMW5</accession>
<evidence type="ECO:0000256" key="3">
    <source>
        <dbReference type="ARBA" id="ARBA00022723"/>
    </source>
</evidence>
<dbReference type="InterPro" id="IPR002044">
    <property type="entry name" value="CBM20"/>
</dbReference>
<dbReference type="InterPro" id="IPR006046">
    <property type="entry name" value="Alpha_amylase"/>
</dbReference>
<dbReference type="Gene3D" id="3.20.20.80">
    <property type="entry name" value="Glycosidases"/>
    <property type="match status" value="1"/>
</dbReference>
<keyword evidence="3" id="KW-0479">Metal-binding</keyword>
<dbReference type="Proteomes" id="UP000247523">
    <property type="component" value="Unassembled WGS sequence"/>
</dbReference>
<dbReference type="InterPro" id="IPR013783">
    <property type="entry name" value="Ig-like_fold"/>
</dbReference>
<dbReference type="RefSeq" id="WP_207657802.1">
    <property type="nucleotide sequence ID" value="NZ_QICS01000004.1"/>
</dbReference>
<dbReference type="PRINTS" id="PR00110">
    <property type="entry name" value="ALPHAAMYLASE"/>
</dbReference>
<dbReference type="Gene3D" id="2.60.40.1180">
    <property type="entry name" value="Golgi alpha-mannosidase II"/>
    <property type="match status" value="1"/>
</dbReference>
<dbReference type="GO" id="GO:0046872">
    <property type="term" value="F:metal ion binding"/>
    <property type="evidence" value="ECO:0007669"/>
    <property type="project" value="UniProtKB-KW"/>
</dbReference>
<comment type="caution">
    <text evidence="9">The sequence shown here is derived from an EMBL/GenBank/DDBJ whole genome shotgun (WGS) entry which is preliminary data.</text>
</comment>
<dbReference type="SUPFAM" id="SSF51011">
    <property type="entry name" value="Glycosyl hydrolase domain"/>
    <property type="match status" value="1"/>
</dbReference>
<evidence type="ECO:0000256" key="6">
    <source>
        <dbReference type="RuleBase" id="RU003615"/>
    </source>
</evidence>
<organism evidence="9 10">
    <name type="scientific">Lachnotalea glycerini</name>
    <dbReference type="NCBI Taxonomy" id="1763509"/>
    <lineage>
        <taxon>Bacteria</taxon>
        <taxon>Bacillati</taxon>
        <taxon>Bacillota</taxon>
        <taxon>Clostridia</taxon>
        <taxon>Lachnospirales</taxon>
        <taxon>Lachnospiraceae</taxon>
        <taxon>Lachnotalea</taxon>
    </lineage>
</organism>
<dbReference type="InterPro" id="IPR017853">
    <property type="entry name" value="GH"/>
</dbReference>
<gene>
    <name evidence="9" type="ORF">C8E03_104225</name>
</gene>
<name>A0A318EMW5_9FIRM</name>
<evidence type="ECO:0000313" key="9">
    <source>
        <dbReference type="EMBL" id="PXV91217.1"/>
    </source>
</evidence>
<keyword evidence="4 7" id="KW-0732">Signal</keyword>
<dbReference type="SMART" id="SM00642">
    <property type="entry name" value="Aamy"/>
    <property type="match status" value="1"/>
</dbReference>
<evidence type="ECO:0000256" key="5">
    <source>
        <dbReference type="ARBA" id="ARBA00022837"/>
    </source>
</evidence>
<dbReference type="InterPro" id="IPR031319">
    <property type="entry name" value="A-amylase_C"/>
</dbReference>
<keyword evidence="9" id="KW-0378">Hydrolase</keyword>
<dbReference type="EMBL" id="QICS01000004">
    <property type="protein sequence ID" value="PXV91217.1"/>
    <property type="molecule type" value="Genomic_DNA"/>
</dbReference>
<dbReference type="Pfam" id="PF01833">
    <property type="entry name" value="TIG"/>
    <property type="match status" value="1"/>
</dbReference>
<dbReference type="CDD" id="cd11320">
    <property type="entry name" value="AmyAc_AmyMalt_CGTase_like"/>
    <property type="match status" value="1"/>
</dbReference>
<dbReference type="PROSITE" id="PS51166">
    <property type="entry name" value="CBM20"/>
    <property type="match status" value="1"/>
</dbReference>
<protein>
    <submittedName>
        <fullName evidence="9">Glycosidase</fullName>
    </submittedName>
</protein>
<sequence>MRKMKFRSMIKGIVSTMVGVSLLITSNFVPQPFQQVQAESGYDTNLGPVTAKDVIYQIITDRFYDGDTSNNIPDGFDSAYFDGTGSNLNHYQGGDWQGIIDKISYLKKMGITAVWITAPYENREAATISGNNSWVAYHGYHVRNYFAANEHFGTLNKFKELRDELHTNGIKLVIDFVTNHTSDTNTDGKLYEPDLLTNGEYAIGPDGKPYDANQDGIIENLVADPNNDSNGWFHHLGNRLDSETDIFSYRNKDLANLADFSHENSSVVSYLEKAVGFWTKLGIDGIRHDATLHMNPAYVRGLMDATNSIQTVTNFGEFFIGRPSDKYSEYISFPTRTGVNNLDFEFYNAATSTFGNFSTTMSDFGKMLLYTSTDYAYENQTVTFLDNHDVSRFGYIQQNQKPYHAALAVLLTSRGIPNIYYGTEQYINPGTSGNDAGRIFMQTSSDFDENTTAYKVIGTLSGLRQTNHAVAYGTTTILYSDDNVLVFERQFFDEYVVVAANRQPDHSYTISNIKTSLPTGKYEDILDGLLYGDSVTVADSNGSHVIDSLNLQGGEVDIWSYDMGNDSDGAPHVGDVINTMGRAGQKVYISGQRLGGNPTVSFGAAKALVLSANDTEIVAEVPEAATAGINDITVTNKEQKSNVFKYNVLSGDQNQMIFHVNAQTNYGENIYVVGSIPELGSWNPDNCTEAMHCPEYPNWYLPVSVPAGTTFKFKFIKKDAKGNVTWESSSNRVITSSSVSTGVVDTKVYMWSQN</sequence>
<feature type="signal peptide" evidence="7">
    <location>
        <begin position="1"/>
        <end position="19"/>
    </location>
</feature>